<dbReference type="Proteomes" id="UP001153069">
    <property type="component" value="Unassembled WGS sequence"/>
</dbReference>
<keyword evidence="2" id="KW-0472">Membrane</keyword>
<evidence type="ECO:0000256" key="1">
    <source>
        <dbReference type="SAM" id="MobiDB-lite"/>
    </source>
</evidence>
<evidence type="ECO:0000313" key="3">
    <source>
        <dbReference type="EMBL" id="CAB9513889.1"/>
    </source>
</evidence>
<evidence type="ECO:0000313" key="4">
    <source>
        <dbReference type="Proteomes" id="UP001153069"/>
    </source>
</evidence>
<keyword evidence="2" id="KW-1133">Transmembrane helix</keyword>
<keyword evidence="4" id="KW-1185">Reference proteome</keyword>
<sequence length="539" mass="61461">MRQRRQSLRNVAEEKAGGVPASRWGVTKAQFIEFVDVVRCYQARGLLRNIPPPSLEPKKKDESAQALVRRKSSASLGSVAKKQLFSKHSVDTPPQLSSQKPFQYPDYKFNDPNVGPTIYQINHQIIKPITKGTLLERLKLRRRYAGYHWDNLAAKDALPKSSWALMKNPSGVDIDLFVSHAWAEGIYEFANHLLSEWPGECQAAYICFLSNPQNLDKKLYLGRSGNLQDNAFYKALQSNYMKQMVIISTQNVPIHRRAWCCFEAYVALQQNIPATIGGDKRYLSTMRERVREYRVTKELERQGREIRMQGHLDYLEHKVEIHILLFCFKCFCLGVAYLYFSGTDLKSFLMFVAKSLVKLVAVIAFCIVAPVMVFEERKLSGSKVIAAPVMAVYHVVRFALKRVRTKKFRKAVRIIIKGLISLLCFPLNLMKSILCEASLVATTKYDAAAEADRKQKEDQEVHEIMRFAVDVRQAQASDELDRQNILRTIGGDADVVNDMLTHLIMSEAKSYRYNRSARVGHGRGSREGHRRSSRVGHAV</sequence>
<comment type="caution">
    <text evidence="3">The sequence shown here is derived from an EMBL/GenBank/DDBJ whole genome shotgun (WGS) entry which is preliminary data.</text>
</comment>
<gene>
    <name evidence="3" type="ORF">SEMRO_619_G176540.1</name>
</gene>
<protein>
    <submittedName>
        <fullName evidence="3">Uncharacterized protein</fullName>
    </submittedName>
</protein>
<feature type="region of interest" description="Disordered" evidence="1">
    <location>
        <begin position="516"/>
        <end position="539"/>
    </location>
</feature>
<feature type="compositionally biased region" description="Basic residues" evidence="1">
    <location>
        <begin position="518"/>
        <end position="539"/>
    </location>
</feature>
<feature type="transmembrane region" description="Helical" evidence="2">
    <location>
        <begin position="321"/>
        <end position="340"/>
    </location>
</feature>
<proteinExistence type="predicted"/>
<organism evidence="3 4">
    <name type="scientific">Seminavis robusta</name>
    <dbReference type="NCBI Taxonomy" id="568900"/>
    <lineage>
        <taxon>Eukaryota</taxon>
        <taxon>Sar</taxon>
        <taxon>Stramenopiles</taxon>
        <taxon>Ochrophyta</taxon>
        <taxon>Bacillariophyta</taxon>
        <taxon>Bacillariophyceae</taxon>
        <taxon>Bacillariophycidae</taxon>
        <taxon>Naviculales</taxon>
        <taxon>Naviculaceae</taxon>
        <taxon>Seminavis</taxon>
    </lineage>
</organism>
<keyword evidence="2" id="KW-0812">Transmembrane</keyword>
<feature type="transmembrane region" description="Helical" evidence="2">
    <location>
        <begin position="352"/>
        <end position="374"/>
    </location>
</feature>
<dbReference type="AlphaFoldDB" id="A0A9N8E8R9"/>
<evidence type="ECO:0000256" key="2">
    <source>
        <dbReference type="SAM" id="Phobius"/>
    </source>
</evidence>
<reference evidence="3" key="1">
    <citation type="submission" date="2020-06" db="EMBL/GenBank/DDBJ databases">
        <authorList>
            <consortium name="Plant Systems Biology data submission"/>
        </authorList>
    </citation>
    <scope>NUCLEOTIDE SEQUENCE</scope>
    <source>
        <strain evidence="3">D6</strain>
    </source>
</reference>
<dbReference type="EMBL" id="CAICTM010000618">
    <property type="protein sequence ID" value="CAB9513889.1"/>
    <property type="molecule type" value="Genomic_DNA"/>
</dbReference>
<accession>A0A9N8E8R9</accession>
<name>A0A9N8E8R9_9STRA</name>